<reference evidence="2" key="1">
    <citation type="submission" date="2015-09" db="EMBL/GenBank/DDBJ databases">
        <title>De novo assembly of Pectinophora gossypiella (Pink Bollworm) gut transcriptome.</title>
        <authorList>
            <person name="Tassone E.E."/>
        </authorList>
    </citation>
    <scope>NUCLEOTIDE SEQUENCE</scope>
</reference>
<dbReference type="CDD" id="cd00303">
    <property type="entry name" value="retropepsin_like"/>
    <property type="match status" value="1"/>
</dbReference>
<dbReference type="PANTHER" id="PTHR47331">
    <property type="entry name" value="PHD-TYPE DOMAIN-CONTAINING PROTEIN"/>
    <property type="match status" value="1"/>
</dbReference>
<dbReference type="AlphaFoldDB" id="A0A1E1VXH0"/>
<dbReference type="EMBL" id="GDQN01011628">
    <property type="protein sequence ID" value="JAT79426.1"/>
    <property type="molecule type" value="Transcribed_RNA"/>
</dbReference>
<accession>A0A1E1VXH0</accession>
<feature type="compositionally biased region" description="Low complexity" evidence="1">
    <location>
        <begin position="1"/>
        <end position="13"/>
    </location>
</feature>
<dbReference type="PANTHER" id="PTHR47331:SF1">
    <property type="entry name" value="GAG-LIKE PROTEIN"/>
    <property type="match status" value="1"/>
</dbReference>
<dbReference type="Pfam" id="PF03564">
    <property type="entry name" value="DUF1759"/>
    <property type="match status" value="1"/>
</dbReference>
<proteinExistence type="predicted"/>
<dbReference type="InterPro" id="IPR005312">
    <property type="entry name" value="DUF1759"/>
</dbReference>
<dbReference type="OrthoDB" id="8194935at2759"/>
<dbReference type="Gene3D" id="2.40.70.10">
    <property type="entry name" value="Acid Proteases"/>
    <property type="match status" value="1"/>
</dbReference>
<evidence type="ECO:0000313" key="2">
    <source>
        <dbReference type="EMBL" id="JAT79426.1"/>
    </source>
</evidence>
<name>A0A1E1VXH0_PECGO</name>
<gene>
    <name evidence="2" type="ORF">g.14121</name>
</gene>
<protein>
    <submittedName>
        <fullName evidence="2">Uncharacterized protein</fullName>
    </submittedName>
</protein>
<feature type="non-terminal residue" evidence="2">
    <location>
        <position position="553"/>
    </location>
</feature>
<dbReference type="InterPro" id="IPR021109">
    <property type="entry name" value="Peptidase_aspartic_dom_sf"/>
</dbReference>
<feature type="region of interest" description="Disordered" evidence="1">
    <location>
        <begin position="1"/>
        <end position="21"/>
    </location>
</feature>
<sequence length="553" mass="62301">MSNISSESNTSTEWYDEEERDDRMAEQVKRLNIARGQCKATITRAEKFFTDTPLESITTEDLQIRQKSICAAYEKYQSLSIDMQLLDVEVDADDEEMESRYTKLEVTIQRLLSNSVTKCGQAKTTEANHSAAHLTSLEIPVFDGRDISLYKPFMEMFEAVVHHDNRLSDVQKLCFLKKYVRGEPLQLIDSLPIVGVSYTDAVSLLKKRYDNEALLIHNHVCNLLDLPAVQRGTAQQLRELTAKVRQQITSLKNLKQPVNAWDAILSCILLRKLDSFTVRLFHADKNDATVPNVTDLLDFVDKRASVLEASSTERPSKAGKIVNLSTVTAHETNSCKLCSQSHRLFKCPKFNLMSIAKRIEYVNGNNLCKICLGFHTKKCRYHFKCTTCKSTNHNTLLHIGEQQNKQVEEQSQPQPQVAMHCSKNSESNLLLPTIKVLVSDVHNNKHVVRAMLDTGSQTSFCTASLANKLGLPTFIQQKDIITLNNNVNSVNTAVNISLHSMTENFQLQVACSVVNKITTSLPQSKFNLHNFILPKNVLLADNDFNVPGEVSLL</sequence>
<dbReference type="Pfam" id="PF13650">
    <property type="entry name" value="Asp_protease_2"/>
    <property type="match status" value="1"/>
</dbReference>
<evidence type="ECO:0000256" key="1">
    <source>
        <dbReference type="SAM" id="MobiDB-lite"/>
    </source>
</evidence>
<organism evidence="2">
    <name type="scientific">Pectinophora gossypiella</name>
    <name type="common">Cotton pink bollworm</name>
    <name type="synonym">Depressaria gossypiella</name>
    <dbReference type="NCBI Taxonomy" id="13191"/>
    <lineage>
        <taxon>Eukaryota</taxon>
        <taxon>Metazoa</taxon>
        <taxon>Ecdysozoa</taxon>
        <taxon>Arthropoda</taxon>
        <taxon>Hexapoda</taxon>
        <taxon>Insecta</taxon>
        <taxon>Pterygota</taxon>
        <taxon>Neoptera</taxon>
        <taxon>Endopterygota</taxon>
        <taxon>Lepidoptera</taxon>
        <taxon>Glossata</taxon>
        <taxon>Ditrysia</taxon>
        <taxon>Gelechioidea</taxon>
        <taxon>Gelechiidae</taxon>
        <taxon>Apatetrinae</taxon>
        <taxon>Pectinophora</taxon>
    </lineage>
</organism>